<evidence type="ECO:0000313" key="2">
    <source>
        <dbReference type="Proteomes" id="UP001183809"/>
    </source>
</evidence>
<name>A0ABU2U247_9ACTN</name>
<gene>
    <name evidence="1" type="ORF">RM764_30480</name>
</gene>
<dbReference type="RefSeq" id="WP_311698738.1">
    <property type="nucleotide sequence ID" value="NZ_JAVREY010000050.1"/>
</dbReference>
<protein>
    <submittedName>
        <fullName evidence="1">Uncharacterized protein</fullName>
    </submittedName>
</protein>
<dbReference type="EMBL" id="JAVREY010000050">
    <property type="protein sequence ID" value="MDT0467279.1"/>
    <property type="molecule type" value="Genomic_DNA"/>
</dbReference>
<keyword evidence="2" id="KW-1185">Reference proteome</keyword>
<evidence type="ECO:0000313" key="1">
    <source>
        <dbReference type="EMBL" id="MDT0467279.1"/>
    </source>
</evidence>
<accession>A0ABU2U247</accession>
<reference evidence="2" key="1">
    <citation type="submission" date="2023-07" db="EMBL/GenBank/DDBJ databases">
        <title>30 novel species of actinomycetes from the DSMZ collection.</title>
        <authorList>
            <person name="Nouioui I."/>
        </authorList>
    </citation>
    <scope>NUCLEOTIDE SEQUENCE [LARGE SCALE GENOMIC DNA]</scope>
    <source>
        <strain evidence="2">DSM 41699</strain>
    </source>
</reference>
<comment type="caution">
    <text evidence="1">The sequence shown here is derived from an EMBL/GenBank/DDBJ whole genome shotgun (WGS) entry which is preliminary data.</text>
</comment>
<organism evidence="1 2">
    <name type="scientific">Streptomyces gibsoniae</name>
    <dbReference type="NCBI Taxonomy" id="3075529"/>
    <lineage>
        <taxon>Bacteria</taxon>
        <taxon>Bacillati</taxon>
        <taxon>Actinomycetota</taxon>
        <taxon>Actinomycetes</taxon>
        <taxon>Kitasatosporales</taxon>
        <taxon>Streptomycetaceae</taxon>
        <taxon>Streptomyces</taxon>
    </lineage>
</organism>
<dbReference type="Proteomes" id="UP001183809">
    <property type="component" value="Unassembled WGS sequence"/>
</dbReference>
<sequence>MDDDSIGGWEYYTETHHVMVVVVRLPTPCPEMRVEARGMGSRVARTLGRRDPAALGHDAFDRAFRIRSADPATGRRLLTRRLVEAHLARRVPLWSVRGIDLVATWTGKVDPDTIPSRVDRLLTVAALLRR</sequence>
<proteinExistence type="predicted"/>